<dbReference type="AlphaFoldDB" id="A0A1I1PA08"/>
<proteinExistence type="predicted"/>
<evidence type="ECO:0000313" key="3">
    <source>
        <dbReference type="Proteomes" id="UP000199439"/>
    </source>
</evidence>
<organism evidence="2 3">
    <name type="scientific">Algibacter pectinivorans</name>
    <dbReference type="NCBI Taxonomy" id="870482"/>
    <lineage>
        <taxon>Bacteria</taxon>
        <taxon>Pseudomonadati</taxon>
        <taxon>Bacteroidota</taxon>
        <taxon>Flavobacteriia</taxon>
        <taxon>Flavobacteriales</taxon>
        <taxon>Flavobacteriaceae</taxon>
        <taxon>Algibacter</taxon>
    </lineage>
</organism>
<reference evidence="3" key="1">
    <citation type="submission" date="2016-10" db="EMBL/GenBank/DDBJ databases">
        <authorList>
            <person name="Varghese N."/>
            <person name="Submissions S."/>
        </authorList>
    </citation>
    <scope>NUCLEOTIDE SEQUENCE [LARGE SCALE GENOMIC DNA]</scope>
    <source>
        <strain evidence="3">DSM 25730</strain>
    </source>
</reference>
<feature type="transmembrane region" description="Helical" evidence="1">
    <location>
        <begin position="113"/>
        <end position="137"/>
    </location>
</feature>
<dbReference type="EMBL" id="FOMI01000003">
    <property type="protein sequence ID" value="SFD02820.1"/>
    <property type="molecule type" value="Genomic_DNA"/>
</dbReference>
<sequence length="140" mass="16666">MFRIMLRKSSLKKLFTILNKKLISRYALISIVSYIYVFAGLYLLIDIFEFNKTLAFIIVYGIAYIVLYGVQLKFLYSKSHDNYKLIKYIFSILFFYVSANLLYNLGLFFKLNYIISTALTIMVLMPLRLVVYTFFVYKDR</sequence>
<name>A0A1I1PA08_9FLAO</name>
<accession>A0A1I1PA08</accession>
<evidence type="ECO:0008006" key="4">
    <source>
        <dbReference type="Google" id="ProtNLM"/>
    </source>
</evidence>
<dbReference type="STRING" id="870482.SAMN04487987_10338"/>
<feature type="transmembrane region" description="Helical" evidence="1">
    <location>
        <begin position="88"/>
        <end position="107"/>
    </location>
</feature>
<keyword evidence="1" id="KW-1133">Transmembrane helix</keyword>
<dbReference type="Proteomes" id="UP000199439">
    <property type="component" value="Unassembled WGS sequence"/>
</dbReference>
<keyword evidence="1" id="KW-0472">Membrane</keyword>
<evidence type="ECO:0000256" key="1">
    <source>
        <dbReference type="SAM" id="Phobius"/>
    </source>
</evidence>
<feature type="transmembrane region" description="Helical" evidence="1">
    <location>
        <begin position="22"/>
        <end position="45"/>
    </location>
</feature>
<evidence type="ECO:0000313" key="2">
    <source>
        <dbReference type="EMBL" id="SFD02820.1"/>
    </source>
</evidence>
<keyword evidence="1" id="KW-0812">Transmembrane</keyword>
<protein>
    <recommendedName>
        <fullName evidence="4">GtrA-like protein</fullName>
    </recommendedName>
</protein>
<feature type="transmembrane region" description="Helical" evidence="1">
    <location>
        <begin position="57"/>
        <end position="76"/>
    </location>
</feature>
<keyword evidence="3" id="KW-1185">Reference proteome</keyword>
<gene>
    <name evidence="2" type="ORF">SAMN04487987_10338</name>
</gene>